<dbReference type="GO" id="GO:0006298">
    <property type="term" value="P:mismatch repair"/>
    <property type="evidence" value="ECO:0007669"/>
    <property type="project" value="InterPro"/>
</dbReference>
<dbReference type="InterPro" id="IPR045076">
    <property type="entry name" value="MutS"/>
</dbReference>
<evidence type="ECO:0000256" key="3">
    <source>
        <dbReference type="ARBA" id="ARBA00022840"/>
    </source>
</evidence>
<dbReference type="PANTHER" id="PTHR11361">
    <property type="entry name" value="DNA MISMATCH REPAIR PROTEIN MUTS FAMILY MEMBER"/>
    <property type="match status" value="1"/>
</dbReference>
<dbReference type="PROSITE" id="PS00486">
    <property type="entry name" value="DNA_MISMATCH_REPAIR_2"/>
    <property type="match status" value="1"/>
</dbReference>
<dbReference type="InterPro" id="IPR007696">
    <property type="entry name" value="DNA_mismatch_repair_MutS_core"/>
</dbReference>
<feature type="region of interest" description="Disordered" evidence="5">
    <location>
        <begin position="579"/>
        <end position="612"/>
    </location>
</feature>
<gene>
    <name evidence="7" type="ORF">P167DRAFT_544712</name>
</gene>
<dbReference type="InParanoid" id="A0A3N4KS90"/>
<dbReference type="OrthoDB" id="29596at2759"/>
<evidence type="ECO:0000259" key="6">
    <source>
        <dbReference type="PROSITE" id="PS00486"/>
    </source>
</evidence>
<dbReference type="EMBL" id="ML119123">
    <property type="protein sequence ID" value="RPB13376.1"/>
    <property type="molecule type" value="Genomic_DNA"/>
</dbReference>
<feature type="region of interest" description="Disordered" evidence="5">
    <location>
        <begin position="1224"/>
        <end position="1304"/>
    </location>
</feature>
<dbReference type="Gene3D" id="1.10.1420.10">
    <property type="match status" value="1"/>
</dbReference>
<dbReference type="GO" id="GO:0030983">
    <property type="term" value="F:mismatched DNA binding"/>
    <property type="evidence" value="ECO:0007669"/>
    <property type="project" value="InterPro"/>
</dbReference>
<evidence type="ECO:0000256" key="1">
    <source>
        <dbReference type="ARBA" id="ARBA00006271"/>
    </source>
</evidence>
<dbReference type="SUPFAM" id="SSF48334">
    <property type="entry name" value="DNA repair protein MutS, domain III"/>
    <property type="match status" value="1"/>
</dbReference>
<feature type="region of interest" description="Disordered" evidence="5">
    <location>
        <begin position="1155"/>
        <end position="1192"/>
    </location>
</feature>
<keyword evidence="3" id="KW-0067">ATP-binding</keyword>
<dbReference type="GO" id="GO:0005634">
    <property type="term" value="C:nucleus"/>
    <property type="evidence" value="ECO:0007669"/>
    <property type="project" value="TreeGrafter"/>
</dbReference>
<dbReference type="GO" id="GO:0005524">
    <property type="term" value="F:ATP binding"/>
    <property type="evidence" value="ECO:0007669"/>
    <property type="project" value="UniProtKB-KW"/>
</dbReference>
<proteinExistence type="inferred from homology"/>
<keyword evidence="4" id="KW-0238">DNA-binding</keyword>
<dbReference type="CDD" id="cd03281">
    <property type="entry name" value="ABC_MSH5_euk"/>
    <property type="match status" value="1"/>
</dbReference>
<evidence type="ECO:0000256" key="4">
    <source>
        <dbReference type="ARBA" id="ARBA00023125"/>
    </source>
</evidence>
<protein>
    <recommendedName>
        <fullName evidence="6">DNA mismatch repair proteins mutS family domain-containing protein</fullName>
    </recommendedName>
</protein>
<feature type="region of interest" description="Disordered" evidence="5">
    <location>
        <begin position="1"/>
        <end position="70"/>
    </location>
</feature>
<evidence type="ECO:0000256" key="2">
    <source>
        <dbReference type="ARBA" id="ARBA00022741"/>
    </source>
</evidence>
<organism evidence="7 8">
    <name type="scientific">Morchella conica CCBAS932</name>
    <dbReference type="NCBI Taxonomy" id="1392247"/>
    <lineage>
        <taxon>Eukaryota</taxon>
        <taxon>Fungi</taxon>
        <taxon>Dikarya</taxon>
        <taxon>Ascomycota</taxon>
        <taxon>Pezizomycotina</taxon>
        <taxon>Pezizomycetes</taxon>
        <taxon>Pezizales</taxon>
        <taxon>Morchellaceae</taxon>
        <taxon>Morchella</taxon>
    </lineage>
</organism>
<reference evidence="7 8" key="1">
    <citation type="journal article" date="2018" name="Nat. Ecol. Evol.">
        <title>Pezizomycetes genomes reveal the molecular basis of ectomycorrhizal truffle lifestyle.</title>
        <authorList>
            <person name="Murat C."/>
            <person name="Payen T."/>
            <person name="Noel B."/>
            <person name="Kuo A."/>
            <person name="Morin E."/>
            <person name="Chen J."/>
            <person name="Kohler A."/>
            <person name="Krizsan K."/>
            <person name="Balestrini R."/>
            <person name="Da Silva C."/>
            <person name="Montanini B."/>
            <person name="Hainaut M."/>
            <person name="Levati E."/>
            <person name="Barry K.W."/>
            <person name="Belfiori B."/>
            <person name="Cichocki N."/>
            <person name="Clum A."/>
            <person name="Dockter R.B."/>
            <person name="Fauchery L."/>
            <person name="Guy J."/>
            <person name="Iotti M."/>
            <person name="Le Tacon F."/>
            <person name="Lindquist E.A."/>
            <person name="Lipzen A."/>
            <person name="Malagnac F."/>
            <person name="Mello A."/>
            <person name="Molinier V."/>
            <person name="Miyauchi S."/>
            <person name="Poulain J."/>
            <person name="Riccioni C."/>
            <person name="Rubini A."/>
            <person name="Sitrit Y."/>
            <person name="Splivallo R."/>
            <person name="Traeger S."/>
            <person name="Wang M."/>
            <person name="Zifcakova L."/>
            <person name="Wipf D."/>
            <person name="Zambonelli A."/>
            <person name="Paolocci F."/>
            <person name="Nowrousian M."/>
            <person name="Ottonello S."/>
            <person name="Baldrian P."/>
            <person name="Spatafora J.W."/>
            <person name="Henrissat B."/>
            <person name="Nagy L.G."/>
            <person name="Aury J.M."/>
            <person name="Wincker P."/>
            <person name="Grigoriev I.V."/>
            <person name="Bonfante P."/>
            <person name="Martin F.M."/>
        </authorList>
    </citation>
    <scope>NUCLEOTIDE SEQUENCE [LARGE SCALE GENOMIC DNA]</scope>
    <source>
        <strain evidence="7 8">CCBAS932</strain>
    </source>
</reference>
<dbReference type="Gene3D" id="3.40.50.300">
    <property type="entry name" value="P-loop containing nucleotide triphosphate hydrolases"/>
    <property type="match status" value="1"/>
</dbReference>
<feature type="compositionally biased region" description="Low complexity" evidence="5">
    <location>
        <begin position="1271"/>
        <end position="1288"/>
    </location>
</feature>
<feature type="compositionally biased region" description="Acidic residues" evidence="5">
    <location>
        <begin position="52"/>
        <end position="70"/>
    </location>
</feature>
<evidence type="ECO:0000313" key="8">
    <source>
        <dbReference type="Proteomes" id="UP000277580"/>
    </source>
</evidence>
<dbReference type="InterPro" id="IPR036187">
    <property type="entry name" value="DNA_mismatch_repair_MutS_sf"/>
</dbReference>
<dbReference type="GO" id="GO:0140664">
    <property type="term" value="F:ATP-dependent DNA damage sensor activity"/>
    <property type="evidence" value="ECO:0007669"/>
    <property type="project" value="InterPro"/>
</dbReference>
<dbReference type="SUPFAM" id="SSF52540">
    <property type="entry name" value="P-loop containing nucleoside triphosphate hydrolases"/>
    <property type="match status" value="1"/>
</dbReference>
<keyword evidence="8" id="KW-1185">Reference proteome</keyword>
<dbReference type="InterPro" id="IPR027417">
    <property type="entry name" value="P-loop_NTPase"/>
</dbReference>
<dbReference type="SMART" id="SM00533">
    <property type="entry name" value="MUTSd"/>
    <property type="match status" value="1"/>
</dbReference>
<feature type="compositionally biased region" description="Low complexity" evidence="5">
    <location>
        <begin position="1237"/>
        <end position="1248"/>
    </location>
</feature>
<feature type="domain" description="DNA mismatch repair proteins mutS family" evidence="6">
    <location>
        <begin position="705"/>
        <end position="721"/>
    </location>
</feature>
<feature type="region of interest" description="Disordered" evidence="5">
    <location>
        <begin position="902"/>
        <end position="922"/>
    </location>
</feature>
<dbReference type="SMART" id="SM00534">
    <property type="entry name" value="MUTSac"/>
    <property type="match status" value="1"/>
</dbReference>
<sequence>MARTRPASVAFASEPLFRQSSQSSSHTTRSSLTATSGTSKSRRLNPYSREIEGEDDDEEDVSEEEEDDSEGIIMAVDHRGRKIGCAFYSMAGQKLSLMEDIEFPTSDCLDAYEFATPYHVAIRPTVEFSYDAARNKLISIRIGESNGPSITIQTPGDMHDISGELRRRGNLLRLAGWINVESKVTVGCAGAVLTYLQRKASIDGGPGEGDGVLIFEDESHPNFHMQGPKGRGKEGLSLFGIMNGTRSPLGHVMLKQWFLRPSLSLSILTSRHDTLTAFLHPSNSHVLVALGKSLRYIKNIPKVLSGLRRGLGSGGRGGEWISLAKFSFYALRIRSSLQEMSGVRGLAIYKKLMDSVDVKAIQAVGQLIHDTIDFDESALQHRVVVMRNVDDELDRMKQMYDGMDSMLSQVARQVAAGIPADVAINLNVIYFPQLGYLIVVPTREGSSNDGGEDDAAGRPVYMGQDWEFQFCTGTSWYYKNPQMREMDGYFGDMYGLICDREIELVHELQVRVLKYFETLTDCAMVFAELDCLLALALAAEKYKYSRPIITDENVIKITKGRHPLQELCVSSYVENDSNILGGKGSDEAESIDTETTPDTDEANPATPPRTVRPVRVCEDDSTVPSMMLITGPNYSGKSIYLKQVALIVYMAHIGSFVPAESAVIGLTDKILTRIQTRESVSKVQSAFMIDLQQIAISLRLATRRSLLIIDEFGKGTDSSDGAGLACGVFEHLLNRGDERPKVLAATHYHEIFENGFLTEHPRLQFAHMNVLLDHDAEATEDQITYLYRMELGRSTSSFGTCCAALNGIDPAIVSRAEDLILLAARGEDLVAACGRLTGGETKELEEAERVARDFLKEDFDFEDEDGDESVGEHRFRHSKFRCPTGTPALAFLQPQPHLFSRISSPAASPAPTPQHHNSITRPIISSRQYGADTPPKHTHQGPSRATYHIMLPPSYSDHDPLPPPSFDPLSMMLSQFSIVKRFASFLTTGDLIQLSRTSSTVRETLLQSPEYWSELLALTSLVCSENTHIKGANVKNCVICSMPVCETCIVKSDFHGTSGTFLNRIRTFCDSCWSATNFSHPPNSPHTSAPPLCLCVAKDGWLCSRCRSTERAELLENKYTCATDGCEEPHDNSEKQRVCTWCRLPLPPAWRPVTAEQIPNPGSPGGGEHVEEEAPGYDEGSSNIAGRRTSDVVDSPVDKVKIAGWEQMNDEERSDYQKAWLAKGARESARAGRVVRGGSMDDSGEGSSAAPAADGDEVPSFEEALNDGEVAEASSSGEASSSAEAQEALGKMKLKDTDNSGGSS</sequence>
<dbReference type="Pfam" id="PF05192">
    <property type="entry name" value="MutS_III"/>
    <property type="match status" value="1"/>
</dbReference>
<feature type="compositionally biased region" description="Acidic residues" evidence="5">
    <location>
        <begin position="587"/>
        <end position="601"/>
    </location>
</feature>
<evidence type="ECO:0000256" key="5">
    <source>
        <dbReference type="SAM" id="MobiDB-lite"/>
    </source>
</evidence>
<comment type="similarity">
    <text evidence="1">Belongs to the DNA mismatch repair MutS family.</text>
</comment>
<dbReference type="GO" id="GO:0051026">
    <property type="term" value="P:chiasma assembly"/>
    <property type="evidence" value="ECO:0007669"/>
    <property type="project" value="TreeGrafter"/>
</dbReference>
<feature type="compositionally biased region" description="Acidic residues" evidence="5">
    <location>
        <begin position="1254"/>
        <end position="1270"/>
    </location>
</feature>
<keyword evidence="2" id="KW-0547">Nucleotide-binding</keyword>
<name>A0A3N4KS90_9PEZI</name>
<dbReference type="InterPro" id="IPR000432">
    <property type="entry name" value="DNA_mismatch_repair_MutS_C"/>
</dbReference>
<accession>A0A3N4KS90</accession>
<dbReference type="STRING" id="1392247.A0A3N4KS90"/>
<dbReference type="Pfam" id="PF00488">
    <property type="entry name" value="MutS_V"/>
    <property type="match status" value="1"/>
</dbReference>
<dbReference type="PANTHER" id="PTHR11361:SF20">
    <property type="entry name" value="MUTS PROTEIN HOMOLOG 5"/>
    <property type="match status" value="1"/>
</dbReference>
<dbReference type="Proteomes" id="UP000277580">
    <property type="component" value="Unassembled WGS sequence"/>
</dbReference>
<evidence type="ECO:0000313" key="7">
    <source>
        <dbReference type="EMBL" id="RPB13376.1"/>
    </source>
</evidence>
<feature type="compositionally biased region" description="Low complexity" evidence="5">
    <location>
        <begin position="20"/>
        <end position="36"/>
    </location>
</feature>